<proteinExistence type="predicted"/>
<keyword evidence="4" id="KW-1185">Reference proteome</keyword>
<feature type="region of interest" description="Disordered" evidence="2">
    <location>
        <begin position="274"/>
        <end position="293"/>
    </location>
</feature>
<organism evidence="3 4">
    <name type="scientific">Apiotrichum porosum</name>
    <dbReference type="NCBI Taxonomy" id="105984"/>
    <lineage>
        <taxon>Eukaryota</taxon>
        <taxon>Fungi</taxon>
        <taxon>Dikarya</taxon>
        <taxon>Basidiomycota</taxon>
        <taxon>Agaricomycotina</taxon>
        <taxon>Tremellomycetes</taxon>
        <taxon>Trichosporonales</taxon>
        <taxon>Trichosporonaceae</taxon>
        <taxon>Apiotrichum</taxon>
    </lineage>
</organism>
<protein>
    <submittedName>
        <fullName evidence="3">Uncharacterized protein</fullName>
    </submittedName>
</protein>
<gene>
    <name evidence="3" type="ORF">EHS24_000971</name>
</gene>
<keyword evidence="1" id="KW-0175">Coiled coil</keyword>
<dbReference type="RefSeq" id="XP_028480634.1">
    <property type="nucleotide sequence ID" value="XM_028616777.1"/>
</dbReference>
<evidence type="ECO:0000256" key="1">
    <source>
        <dbReference type="SAM" id="Coils"/>
    </source>
</evidence>
<dbReference type="GeneID" id="39585514"/>
<evidence type="ECO:0000256" key="2">
    <source>
        <dbReference type="SAM" id="MobiDB-lite"/>
    </source>
</evidence>
<comment type="caution">
    <text evidence="3">The sequence shown here is derived from an EMBL/GenBank/DDBJ whole genome shotgun (WGS) entry which is preliminary data.</text>
</comment>
<dbReference type="EMBL" id="RSCE01000001">
    <property type="protein sequence ID" value="RSH88426.1"/>
    <property type="molecule type" value="Genomic_DNA"/>
</dbReference>
<feature type="compositionally biased region" description="Basic and acidic residues" evidence="2">
    <location>
        <begin position="36"/>
        <end position="58"/>
    </location>
</feature>
<name>A0A427YBJ2_9TREE</name>
<feature type="region of interest" description="Disordered" evidence="2">
    <location>
        <begin position="1"/>
        <end position="60"/>
    </location>
</feature>
<evidence type="ECO:0000313" key="4">
    <source>
        <dbReference type="Proteomes" id="UP000279236"/>
    </source>
</evidence>
<feature type="compositionally biased region" description="Polar residues" evidence="2">
    <location>
        <begin position="1"/>
        <end position="14"/>
    </location>
</feature>
<feature type="coiled-coil region" evidence="1">
    <location>
        <begin position="207"/>
        <end position="269"/>
    </location>
</feature>
<dbReference type="AlphaFoldDB" id="A0A427YBJ2"/>
<evidence type="ECO:0000313" key="3">
    <source>
        <dbReference type="EMBL" id="RSH88426.1"/>
    </source>
</evidence>
<feature type="region of interest" description="Disordered" evidence="2">
    <location>
        <begin position="306"/>
        <end position="371"/>
    </location>
</feature>
<accession>A0A427YBJ2</accession>
<sequence length="371" mass="40688">MYNDSAAATDSQLSRPPLASIPVPNHGASSLQGEPVKPRRVSEPRPHEPPPPMRDPRDPWLQSRVNDLSVDLLPLHGGTRPMLRNDISSTMGEVRAQQLGDGVPIPVPTFMSALQAAQANTLDFDLAQRLARLEAEVRNFAAHLDLSDVRLDTGGQKLDVLSAIIDRQAAQAAKQGAQLAEVLESQERQHEEVAELKRLFKSIVALCTSTSEKLEDTRSEVRRLKAQHAEEAAARARLETRLATEVAGRAALEEKLKITQAEVARMARLAGEPVSEEFGGHDSDSSPEPVNRRFSWIEAADKDIAKRRRSLQSPQSTAEKDAQRRRSLQTPRPVTPPETPRVAEMPTITELAPRTPEPAPQTPVTPSAVKV</sequence>
<dbReference type="Proteomes" id="UP000279236">
    <property type="component" value="Unassembled WGS sequence"/>
</dbReference>
<reference evidence="3 4" key="1">
    <citation type="submission" date="2018-11" db="EMBL/GenBank/DDBJ databases">
        <title>Genome sequence of Apiotrichum porosum DSM 27194.</title>
        <authorList>
            <person name="Aliyu H."/>
            <person name="Gorte O."/>
            <person name="Ochsenreither K."/>
        </authorList>
    </citation>
    <scope>NUCLEOTIDE SEQUENCE [LARGE SCALE GENOMIC DNA]</scope>
    <source>
        <strain evidence="3 4">DSM 27194</strain>
    </source>
</reference>